<feature type="region of interest" description="Disordered" evidence="1">
    <location>
        <begin position="46"/>
        <end position="82"/>
    </location>
</feature>
<evidence type="ECO:0000256" key="1">
    <source>
        <dbReference type="SAM" id="MobiDB-lite"/>
    </source>
</evidence>
<dbReference type="EMBL" id="JASJQH010000738">
    <property type="protein sequence ID" value="KAK9763081.1"/>
    <property type="molecule type" value="Genomic_DNA"/>
</dbReference>
<dbReference type="Proteomes" id="UP001479436">
    <property type="component" value="Unassembled WGS sequence"/>
</dbReference>
<dbReference type="PANTHER" id="PTHR31809">
    <property type="entry name" value="BUD13 HOMOLOG"/>
    <property type="match status" value="1"/>
</dbReference>
<accession>A0ABR2WNK9</accession>
<dbReference type="PANTHER" id="PTHR31809:SF0">
    <property type="entry name" value="BUD13 HOMOLOG"/>
    <property type="match status" value="1"/>
</dbReference>
<feature type="compositionally biased region" description="Basic and acidic residues" evidence="1">
    <location>
        <begin position="184"/>
        <end position="201"/>
    </location>
</feature>
<evidence type="ECO:0000313" key="3">
    <source>
        <dbReference type="Proteomes" id="UP001479436"/>
    </source>
</evidence>
<gene>
    <name evidence="2" type="primary">CWC26_2</name>
    <name evidence="2" type="ORF">K7432_010585</name>
</gene>
<feature type="compositionally biased region" description="Polar residues" evidence="1">
    <location>
        <begin position="172"/>
        <end position="182"/>
    </location>
</feature>
<reference evidence="2 3" key="1">
    <citation type="submission" date="2023-04" db="EMBL/GenBank/DDBJ databases">
        <title>Genome of Basidiobolus ranarum AG-B5.</title>
        <authorList>
            <person name="Stajich J.E."/>
            <person name="Carter-House D."/>
            <person name="Gryganskyi A."/>
        </authorList>
    </citation>
    <scope>NUCLEOTIDE SEQUENCE [LARGE SCALE GENOMIC DNA]</scope>
    <source>
        <strain evidence="2 3">AG-B5</strain>
    </source>
</reference>
<feature type="non-terminal residue" evidence="2">
    <location>
        <position position="239"/>
    </location>
</feature>
<feature type="compositionally biased region" description="Basic and acidic residues" evidence="1">
    <location>
        <begin position="112"/>
        <end position="126"/>
    </location>
</feature>
<feature type="region of interest" description="Disordered" evidence="1">
    <location>
        <begin position="112"/>
        <end position="222"/>
    </location>
</feature>
<comment type="caution">
    <text evidence="2">The sequence shown here is derived from an EMBL/GenBank/DDBJ whole genome shotgun (WGS) entry which is preliminary data.</text>
</comment>
<keyword evidence="3" id="KW-1185">Reference proteome</keyword>
<protein>
    <submittedName>
        <fullName evidence="2">Pre-mRNA-splicing factor cwc26</fullName>
    </submittedName>
</protein>
<name>A0ABR2WNK9_9FUNG</name>
<proteinExistence type="predicted"/>
<evidence type="ECO:0000313" key="2">
    <source>
        <dbReference type="EMBL" id="KAK9763081.1"/>
    </source>
</evidence>
<dbReference type="InterPro" id="IPR051112">
    <property type="entry name" value="CWC26_splicing_factor"/>
</dbReference>
<organism evidence="2 3">
    <name type="scientific">Basidiobolus ranarum</name>
    <dbReference type="NCBI Taxonomy" id="34480"/>
    <lineage>
        <taxon>Eukaryota</taxon>
        <taxon>Fungi</taxon>
        <taxon>Fungi incertae sedis</taxon>
        <taxon>Zoopagomycota</taxon>
        <taxon>Entomophthoromycotina</taxon>
        <taxon>Basidiobolomycetes</taxon>
        <taxon>Basidiobolales</taxon>
        <taxon>Basidiobolaceae</taxon>
        <taxon>Basidiobolus</taxon>
    </lineage>
</organism>
<sequence>MSSNRDYILQKYLSSTSIDETKKKKKKSKSTKSVIKQANLCIVDDDLGSWPSHSERKSNYTDSDLTVQKKPAFKKPSDSGWQTIREAEIPTNFIEEDELPIIVPGEFTEADLRASQKKKVEQEERNIAPTTTTQKDLNERKRRSATPPPSAQRKAPLSPEIPPADDGLKMSNGASAGLQNADTLKADMTRRQNDLRKRFEEMDPTVSGQHAETIYRDKTGKKISLSTQRAELAAQKRKE</sequence>